<dbReference type="Proteomes" id="UP000634136">
    <property type="component" value="Unassembled WGS sequence"/>
</dbReference>
<dbReference type="AlphaFoldDB" id="A0A834VY05"/>
<organism evidence="1 2">
    <name type="scientific">Senna tora</name>
    <dbReference type="NCBI Taxonomy" id="362788"/>
    <lineage>
        <taxon>Eukaryota</taxon>
        <taxon>Viridiplantae</taxon>
        <taxon>Streptophyta</taxon>
        <taxon>Embryophyta</taxon>
        <taxon>Tracheophyta</taxon>
        <taxon>Spermatophyta</taxon>
        <taxon>Magnoliopsida</taxon>
        <taxon>eudicotyledons</taxon>
        <taxon>Gunneridae</taxon>
        <taxon>Pentapetalae</taxon>
        <taxon>rosids</taxon>
        <taxon>fabids</taxon>
        <taxon>Fabales</taxon>
        <taxon>Fabaceae</taxon>
        <taxon>Caesalpinioideae</taxon>
        <taxon>Cassia clade</taxon>
        <taxon>Senna</taxon>
    </lineage>
</organism>
<evidence type="ECO:0000313" key="1">
    <source>
        <dbReference type="EMBL" id="KAF7801337.1"/>
    </source>
</evidence>
<reference evidence="1" key="1">
    <citation type="submission" date="2020-09" db="EMBL/GenBank/DDBJ databases">
        <title>Genome-Enabled Discovery of Anthraquinone Biosynthesis in Senna tora.</title>
        <authorList>
            <person name="Kang S.-H."/>
            <person name="Pandey R.P."/>
            <person name="Lee C.-M."/>
            <person name="Sim J.-S."/>
            <person name="Jeong J.-T."/>
            <person name="Choi B.-S."/>
            <person name="Jung M."/>
            <person name="Ginzburg D."/>
            <person name="Zhao K."/>
            <person name="Won S.Y."/>
            <person name="Oh T.-J."/>
            <person name="Yu Y."/>
            <person name="Kim N.-H."/>
            <person name="Lee O.R."/>
            <person name="Lee T.-H."/>
            <person name="Bashyal P."/>
            <person name="Kim T.-S."/>
            <person name="Lee W.-H."/>
            <person name="Kawkins C."/>
            <person name="Kim C.-K."/>
            <person name="Kim J.S."/>
            <person name="Ahn B.O."/>
            <person name="Rhee S.Y."/>
            <person name="Sohng J.K."/>
        </authorList>
    </citation>
    <scope>NUCLEOTIDE SEQUENCE</scope>
    <source>
        <tissue evidence="1">Leaf</tissue>
    </source>
</reference>
<keyword evidence="2" id="KW-1185">Reference proteome</keyword>
<proteinExistence type="predicted"/>
<comment type="caution">
    <text evidence="1">The sequence shown here is derived from an EMBL/GenBank/DDBJ whole genome shotgun (WGS) entry which is preliminary data.</text>
</comment>
<protein>
    <submittedName>
        <fullName evidence="1">Uncharacterized protein</fullName>
    </submittedName>
</protein>
<evidence type="ECO:0000313" key="2">
    <source>
        <dbReference type="Proteomes" id="UP000634136"/>
    </source>
</evidence>
<accession>A0A834VY05</accession>
<sequence length="39" mass="4374">MVAAIWVVMGDVNLIADWLAKMAVRRMCPIGWVVAPRPH</sequence>
<gene>
    <name evidence="1" type="ORF">G2W53_040448</name>
</gene>
<name>A0A834VY05_9FABA</name>
<dbReference type="EMBL" id="JAAIUW010000013">
    <property type="protein sequence ID" value="KAF7801337.1"/>
    <property type="molecule type" value="Genomic_DNA"/>
</dbReference>